<protein>
    <submittedName>
        <fullName evidence="3">Uncharacterized protein</fullName>
    </submittedName>
</protein>
<feature type="compositionally biased region" description="Low complexity" evidence="1">
    <location>
        <begin position="132"/>
        <end position="146"/>
    </location>
</feature>
<feature type="compositionally biased region" description="Gly residues" evidence="1">
    <location>
        <begin position="121"/>
        <end position="131"/>
    </location>
</feature>
<evidence type="ECO:0000313" key="3">
    <source>
        <dbReference type="EMBL" id="MCK9876033.1"/>
    </source>
</evidence>
<dbReference type="RefSeq" id="WP_248824390.1">
    <property type="nucleotide sequence ID" value="NZ_JALKFT010000007.1"/>
</dbReference>
<evidence type="ECO:0000256" key="1">
    <source>
        <dbReference type="SAM" id="MobiDB-lite"/>
    </source>
</evidence>
<comment type="caution">
    <text evidence="3">The sequence shown here is derived from an EMBL/GenBank/DDBJ whole genome shotgun (WGS) entry which is preliminary data.</text>
</comment>
<sequence length="334" mass="32941">MTEAAGARAGAGTGLGASGHGALGALDRLDDVVVPRARHLVVALRRLLVAGFDPPARRARQVVDRLRVTEGDDGAAGPIVLPGGRGGRIVVLGVVTLIVVSAVAAIVQGARDRAPTLVATGGAGHGRGLPGGSAPAPVPASAPEGGASQGGASEGAAAVPAVRIGPAAQDTVADYLGASRQSLASLTAAAPATDVYAVASLTAAVAPGGLLDVVGGYRIVQVFFTAGISGETEQVTVRDPVADVQAAFAAAASQASERAAADGRAGDAHAQERDDRAAADLRAGCACLFAAVVRAPAGRLTQLAADPRVRVVDPAPPDTAPPTVTFIPLVPDRR</sequence>
<keyword evidence="2" id="KW-1133">Transmembrane helix</keyword>
<evidence type="ECO:0000256" key="2">
    <source>
        <dbReference type="SAM" id="Phobius"/>
    </source>
</evidence>
<reference evidence="3 4" key="1">
    <citation type="submission" date="2022-04" db="EMBL/GenBank/DDBJ databases">
        <title>Genome diversity in the genus Frankia.</title>
        <authorList>
            <person name="Carlos-Shanley C."/>
            <person name="Hahn D."/>
        </authorList>
    </citation>
    <scope>NUCLEOTIDE SEQUENCE [LARGE SCALE GENOMIC DNA]</scope>
    <source>
        <strain evidence="3 4">Ag45/Mut15</strain>
    </source>
</reference>
<gene>
    <name evidence="3" type="ORF">MXD59_09635</name>
</gene>
<keyword evidence="2" id="KW-0472">Membrane</keyword>
<name>A0ABT0JYD6_9ACTN</name>
<accession>A0ABT0JYD6</accession>
<feature type="transmembrane region" description="Helical" evidence="2">
    <location>
        <begin position="89"/>
        <end position="107"/>
    </location>
</feature>
<keyword evidence="2" id="KW-0812">Transmembrane</keyword>
<dbReference type="EMBL" id="JALKFT010000007">
    <property type="protein sequence ID" value="MCK9876033.1"/>
    <property type="molecule type" value="Genomic_DNA"/>
</dbReference>
<dbReference type="Proteomes" id="UP001201873">
    <property type="component" value="Unassembled WGS sequence"/>
</dbReference>
<keyword evidence="4" id="KW-1185">Reference proteome</keyword>
<feature type="region of interest" description="Disordered" evidence="1">
    <location>
        <begin position="118"/>
        <end position="153"/>
    </location>
</feature>
<organism evidence="3 4">
    <name type="scientific">Frankia umida</name>
    <dbReference type="NCBI Taxonomy" id="573489"/>
    <lineage>
        <taxon>Bacteria</taxon>
        <taxon>Bacillati</taxon>
        <taxon>Actinomycetota</taxon>
        <taxon>Actinomycetes</taxon>
        <taxon>Frankiales</taxon>
        <taxon>Frankiaceae</taxon>
        <taxon>Frankia</taxon>
    </lineage>
</organism>
<evidence type="ECO:0000313" key="4">
    <source>
        <dbReference type="Proteomes" id="UP001201873"/>
    </source>
</evidence>
<proteinExistence type="predicted"/>